<evidence type="ECO:0000256" key="8">
    <source>
        <dbReference type="ARBA" id="ARBA00048679"/>
    </source>
</evidence>
<dbReference type="PROSITE" id="PS00107">
    <property type="entry name" value="PROTEIN_KINASE_ATP"/>
    <property type="match status" value="1"/>
</dbReference>
<comment type="catalytic activity">
    <reaction evidence="7">
        <text>L-threonyl-[protein] + ATP = O-phospho-L-threonyl-[protein] + ADP + H(+)</text>
        <dbReference type="Rhea" id="RHEA:46608"/>
        <dbReference type="Rhea" id="RHEA-COMP:11060"/>
        <dbReference type="Rhea" id="RHEA-COMP:11605"/>
        <dbReference type="ChEBI" id="CHEBI:15378"/>
        <dbReference type="ChEBI" id="CHEBI:30013"/>
        <dbReference type="ChEBI" id="CHEBI:30616"/>
        <dbReference type="ChEBI" id="CHEBI:61977"/>
        <dbReference type="ChEBI" id="CHEBI:456216"/>
        <dbReference type="EC" id="2.7.11.1"/>
    </reaction>
</comment>
<dbReference type="PROSITE" id="PS00108">
    <property type="entry name" value="PROTEIN_KINASE_ST"/>
    <property type="match status" value="1"/>
</dbReference>
<dbReference type="SMART" id="SM00220">
    <property type="entry name" value="S_TKc"/>
    <property type="match status" value="1"/>
</dbReference>
<feature type="domain" description="Protein kinase" evidence="12">
    <location>
        <begin position="33"/>
        <end position="334"/>
    </location>
</feature>
<dbReference type="GO" id="GO:0007165">
    <property type="term" value="P:signal transduction"/>
    <property type="evidence" value="ECO:0007669"/>
    <property type="project" value="TreeGrafter"/>
</dbReference>
<dbReference type="Pfam" id="PF00069">
    <property type="entry name" value="Pkinase"/>
    <property type="match status" value="2"/>
</dbReference>
<keyword evidence="4 9" id="KW-0547">Nucleotide-binding</keyword>
<accession>A0A7S4E088</accession>
<comment type="similarity">
    <text evidence="10">Belongs to the protein kinase superfamily.</text>
</comment>
<dbReference type="InterPro" id="IPR017441">
    <property type="entry name" value="Protein_kinase_ATP_BS"/>
</dbReference>
<dbReference type="AlphaFoldDB" id="A0A7S4E088"/>
<evidence type="ECO:0000256" key="4">
    <source>
        <dbReference type="ARBA" id="ARBA00022741"/>
    </source>
</evidence>
<organism evidence="13">
    <name type="scientific">Lotharella globosa</name>
    <dbReference type="NCBI Taxonomy" id="91324"/>
    <lineage>
        <taxon>Eukaryota</taxon>
        <taxon>Sar</taxon>
        <taxon>Rhizaria</taxon>
        <taxon>Cercozoa</taxon>
        <taxon>Chlorarachniophyceae</taxon>
        <taxon>Lotharella</taxon>
    </lineage>
</organism>
<dbReference type="Gene3D" id="3.30.200.20">
    <property type="entry name" value="Phosphorylase Kinase, domain 1"/>
    <property type="match status" value="1"/>
</dbReference>
<name>A0A7S4E088_9EUKA</name>
<keyword evidence="2 10" id="KW-0723">Serine/threonine-protein kinase</keyword>
<protein>
    <recommendedName>
        <fullName evidence="1">non-specific serine/threonine protein kinase</fullName>
        <ecNumber evidence="1">2.7.11.1</ecNumber>
    </recommendedName>
</protein>
<reference evidence="13" key="1">
    <citation type="submission" date="2021-01" db="EMBL/GenBank/DDBJ databases">
        <authorList>
            <person name="Corre E."/>
            <person name="Pelletier E."/>
            <person name="Niang G."/>
            <person name="Scheremetjew M."/>
            <person name="Finn R."/>
            <person name="Kale V."/>
            <person name="Holt S."/>
            <person name="Cochrane G."/>
            <person name="Meng A."/>
            <person name="Brown T."/>
            <person name="Cohen L."/>
        </authorList>
    </citation>
    <scope>NUCLEOTIDE SEQUENCE</scope>
    <source>
        <strain evidence="13">CCCM811</strain>
    </source>
</reference>
<sequence>MGSTSSRAPADRNPERPFPRRKLSFEAYSPIDYKLGPVLGIGTHGEVRCARRISDGRPVAIKIIDRTKLSKSALDQLFNEVVILKSLDHRNVIKILEVKESVPHRGTWCDDCACSEFVPSSSGAETCRTCRHSVIAHCEEAETRDAMMIVQELAPAGELFDIVAQGPLKEDFARYYFKQLVDGLEHCHSRGVIHRDLKPENLVLGGDFSLKIIDFGLAVMGRSLHHFAAGTQKYMAPEALQTTAKGYRGKPADVWSCGVILYVMLKGSTPFRRPLLESIGSSRRLRRCSRFVALMRGESYAGISPEARRLLEKIFVLDPNKRITLAEIKQDPWLHGSMPNNEDVAQVMKAKAIKALKLQQRRQQNKNMPKRSRSRPEMKTTAVSDFSRKNNHHHRTESSVSWGKTESILHFLILARAAIAVTKFRNHSEQEEETEKSARNRTRSLVAS</sequence>
<dbReference type="InterPro" id="IPR008271">
    <property type="entry name" value="Ser/Thr_kinase_AS"/>
</dbReference>
<dbReference type="PROSITE" id="PS50011">
    <property type="entry name" value="PROTEIN_KINASE_DOM"/>
    <property type="match status" value="1"/>
</dbReference>
<evidence type="ECO:0000256" key="7">
    <source>
        <dbReference type="ARBA" id="ARBA00047899"/>
    </source>
</evidence>
<feature type="binding site" evidence="9">
    <location>
        <position position="62"/>
    </location>
    <ligand>
        <name>ATP</name>
        <dbReference type="ChEBI" id="CHEBI:30616"/>
    </ligand>
</feature>
<keyword evidence="6 9" id="KW-0067">ATP-binding</keyword>
<evidence type="ECO:0000256" key="11">
    <source>
        <dbReference type="SAM" id="MobiDB-lite"/>
    </source>
</evidence>
<proteinExistence type="inferred from homology"/>
<keyword evidence="3" id="KW-0808">Transferase</keyword>
<feature type="region of interest" description="Disordered" evidence="11">
    <location>
        <begin position="358"/>
        <end position="400"/>
    </location>
</feature>
<feature type="region of interest" description="Disordered" evidence="11">
    <location>
        <begin position="425"/>
        <end position="448"/>
    </location>
</feature>
<dbReference type="GO" id="GO:0005524">
    <property type="term" value="F:ATP binding"/>
    <property type="evidence" value="ECO:0007669"/>
    <property type="project" value="UniProtKB-UniRule"/>
</dbReference>
<comment type="catalytic activity">
    <reaction evidence="8">
        <text>L-seryl-[protein] + ATP = O-phospho-L-seryl-[protein] + ADP + H(+)</text>
        <dbReference type="Rhea" id="RHEA:17989"/>
        <dbReference type="Rhea" id="RHEA-COMP:9863"/>
        <dbReference type="Rhea" id="RHEA-COMP:11604"/>
        <dbReference type="ChEBI" id="CHEBI:15378"/>
        <dbReference type="ChEBI" id="CHEBI:29999"/>
        <dbReference type="ChEBI" id="CHEBI:30616"/>
        <dbReference type="ChEBI" id="CHEBI:83421"/>
        <dbReference type="ChEBI" id="CHEBI:456216"/>
        <dbReference type="EC" id="2.7.11.1"/>
    </reaction>
</comment>
<feature type="compositionally biased region" description="Basic residues" evidence="11">
    <location>
        <begin position="358"/>
        <end position="373"/>
    </location>
</feature>
<gene>
    <name evidence="13" type="ORF">LGLO00237_LOCUS32994</name>
</gene>
<keyword evidence="5" id="KW-0418">Kinase</keyword>
<dbReference type="Gene3D" id="1.10.510.10">
    <property type="entry name" value="Transferase(Phosphotransferase) domain 1"/>
    <property type="match status" value="1"/>
</dbReference>
<evidence type="ECO:0000256" key="9">
    <source>
        <dbReference type="PROSITE-ProRule" id="PRU10141"/>
    </source>
</evidence>
<dbReference type="EC" id="2.7.11.1" evidence="1"/>
<evidence type="ECO:0000259" key="12">
    <source>
        <dbReference type="PROSITE" id="PS50011"/>
    </source>
</evidence>
<dbReference type="InterPro" id="IPR011009">
    <property type="entry name" value="Kinase-like_dom_sf"/>
</dbReference>
<dbReference type="SUPFAM" id="SSF56112">
    <property type="entry name" value="Protein kinase-like (PK-like)"/>
    <property type="match status" value="1"/>
</dbReference>
<dbReference type="EMBL" id="HBIV01047446">
    <property type="protein sequence ID" value="CAE0681207.1"/>
    <property type="molecule type" value="Transcribed_RNA"/>
</dbReference>
<evidence type="ECO:0000256" key="10">
    <source>
        <dbReference type="RuleBase" id="RU000304"/>
    </source>
</evidence>
<evidence type="ECO:0000256" key="1">
    <source>
        <dbReference type="ARBA" id="ARBA00012513"/>
    </source>
</evidence>
<dbReference type="PANTHER" id="PTHR43895:SF32">
    <property type="entry name" value="SERINE_THREONINE-PROTEIN KINASE CHK1"/>
    <property type="match status" value="1"/>
</dbReference>
<dbReference type="PANTHER" id="PTHR43895">
    <property type="entry name" value="CALCIUM/CALMODULIN-DEPENDENT PROTEIN KINASE KINASE-RELATED"/>
    <property type="match status" value="1"/>
</dbReference>
<evidence type="ECO:0000256" key="3">
    <source>
        <dbReference type="ARBA" id="ARBA00022679"/>
    </source>
</evidence>
<dbReference type="GO" id="GO:0004674">
    <property type="term" value="F:protein serine/threonine kinase activity"/>
    <property type="evidence" value="ECO:0007669"/>
    <property type="project" value="UniProtKB-KW"/>
</dbReference>
<evidence type="ECO:0000256" key="6">
    <source>
        <dbReference type="ARBA" id="ARBA00022840"/>
    </source>
</evidence>
<evidence type="ECO:0000256" key="5">
    <source>
        <dbReference type="ARBA" id="ARBA00022777"/>
    </source>
</evidence>
<dbReference type="InterPro" id="IPR000719">
    <property type="entry name" value="Prot_kinase_dom"/>
</dbReference>
<evidence type="ECO:0000256" key="2">
    <source>
        <dbReference type="ARBA" id="ARBA00022527"/>
    </source>
</evidence>
<evidence type="ECO:0000313" key="13">
    <source>
        <dbReference type="EMBL" id="CAE0681207.1"/>
    </source>
</evidence>